<evidence type="ECO:0000256" key="1">
    <source>
        <dbReference type="SAM" id="MobiDB-lite"/>
    </source>
</evidence>
<evidence type="ECO:0000313" key="4">
    <source>
        <dbReference type="Proteomes" id="UP001398420"/>
    </source>
</evidence>
<accession>A0ABU9LNX0</accession>
<dbReference type="RefSeq" id="WP_342303014.1">
    <property type="nucleotide sequence ID" value="NZ_JBCEWA010000007.1"/>
</dbReference>
<dbReference type="Pfam" id="PF20585">
    <property type="entry name" value="Pectate_lyase_5"/>
    <property type="match status" value="1"/>
</dbReference>
<gene>
    <name evidence="3" type="ORF">AAF454_09795</name>
</gene>
<keyword evidence="4" id="KW-1185">Reference proteome</keyword>
<evidence type="ECO:0000313" key="3">
    <source>
        <dbReference type="EMBL" id="MEL5988688.1"/>
    </source>
</evidence>
<feature type="signal peptide" evidence="2">
    <location>
        <begin position="1"/>
        <end position="20"/>
    </location>
</feature>
<keyword evidence="2" id="KW-0732">Signal</keyword>
<name>A0ABU9LNX0_9BACL</name>
<feature type="compositionally biased region" description="Low complexity" evidence="1">
    <location>
        <begin position="52"/>
        <end position="68"/>
    </location>
</feature>
<sequence length="731" mass="80445">MKTKNIVISFFISLFFVVFAMQVQAEENTDVKNEVNTKEKIEKTQKSSVNNSTSKPQKKTITSSTTTSQANTNEKLNLLAADVAEVGTPEALKEALANTTITTVKLNNDIYLGTDGFPVAHNVTIDGQNHTITYAGGTSSTRGIYFNANSITIHYKNINFGYKSELGKKSTKNANNYYGFTPGNSRTNITLISENLNYYSDYGAQPFHMTGSGTKLLFAGTNEFIMDDQSSYGQEFAEARYLEFMKGSSTTVKDTNGNATIGFIWTASGGLNFLVDEGAKVDVQTTRDFIYTDPAIANITLNKNSQLNIKTIEPHHSQGRLIYQTGKTLNLNVGESAKLNVNTINPNVLGTFNADFEQSSISRFTTGKTNVFSTALGILNIKNSKEVSFYVTNSPGSTTGPIGISGSASLINFSANTPQYNGYQVFLNSNQTPTVNQQTAGSWVLFNGFTRIGEGFTTEQNNAMKTAQVFRILRNRPINTSFSQTAAVKDKTVQLEKYAAKKKGKETIDFYWQDPDAGDTLLFKAYDAQNNEVATTPKITTTGQAGPLLQQIDIPTTNLSYGDNNYKIKVFEVLDDGSIVENSASALNLKLQVEGALYFTTITPNFSWTNRKMLDTKGILNRDVGNNLSMNIVDSRQNPTKWTVTATLQNQTQNPPFTFVWKANEAATPTAITGQSILTNTDATTVEQYLYNKTWNEKTAVLLKSEEYIKPGSYNNQSIINWTLNSVPDTP</sequence>
<evidence type="ECO:0000256" key="2">
    <source>
        <dbReference type="SAM" id="SignalP"/>
    </source>
</evidence>
<feature type="chain" id="PRO_5045099178" evidence="2">
    <location>
        <begin position="21"/>
        <end position="731"/>
    </location>
</feature>
<feature type="region of interest" description="Disordered" evidence="1">
    <location>
        <begin position="32"/>
        <end position="69"/>
    </location>
</feature>
<dbReference type="EMBL" id="JBCEWA010000007">
    <property type="protein sequence ID" value="MEL5988688.1"/>
    <property type="molecule type" value="Genomic_DNA"/>
</dbReference>
<proteinExistence type="predicted"/>
<protein>
    <submittedName>
        <fullName evidence="3">Pectate lyase-like adhesive domain-containing protein</fullName>
    </submittedName>
</protein>
<dbReference type="InterPro" id="IPR046776">
    <property type="entry name" value="Pectate_lyase_5"/>
</dbReference>
<comment type="caution">
    <text evidence="3">The sequence shown here is derived from an EMBL/GenBank/DDBJ whole genome shotgun (WGS) entry which is preliminary data.</text>
</comment>
<reference evidence="3 4" key="1">
    <citation type="submission" date="2024-04" db="EMBL/GenBank/DDBJ databases">
        <authorList>
            <person name="Wu Y.S."/>
            <person name="Zhang L."/>
        </authorList>
    </citation>
    <scope>NUCLEOTIDE SEQUENCE [LARGE SCALE GENOMIC DNA]</scope>
    <source>
        <strain evidence="3 4">KG-01</strain>
    </source>
</reference>
<feature type="compositionally biased region" description="Basic and acidic residues" evidence="1">
    <location>
        <begin position="32"/>
        <end position="45"/>
    </location>
</feature>
<organism evidence="3 4">
    <name type="scientific">Kurthia gibsonii</name>
    <dbReference type="NCBI Taxonomy" id="33946"/>
    <lineage>
        <taxon>Bacteria</taxon>
        <taxon>Bacillati</taxon>
        <taxon>Bacillota</taxon>
        <taxon>Bacilli</taxon>
        <taxon>Bacillales</taxon>
        <taxon>Caryophanaceae</taxon>
        <taxon>Kurthia</taxon>
    </lineage>
</organism>
<dbReference type="Proteomes" id="UP001398420">
    <property type="component" value="Unassembled WGS sequence"/>
</dbReference>